<dbReference type="Pfam" id="PF17389">
    <property type="entry name" value="Bac_rhamnosid6H"/>
    <property type="match status" value="1"/>
</dbReference>
<protein>
    <recommendedName>
        <fullName evidence="2">alpha-L-rhamnosidase</fullName>
        <ecNumber evidence="2">3.2.1.40</ecNumber>
    </recommendedName>
</protein>
<dbReference type="EC" id="3.2.1.40" evidence="2"/>
<name>A0A939B8K4_9BIFI</name>
<keyword evidence="8" id="KW-1185">Reference proteome</keyword>
<gene>
    <name evidence="7" type="ORF">H7U32_06670</name>
</gene>
<feature type="domain" description="Alpha-L-rhamnosidase C-terminal" evidence="6">
    <location>
        <begin position="443"/>
        <end position="515"/>
    </location>
</feature>
<dbReference type="Pfam" id="PF05592">
    <property type="entry name" value="Bac_rhamnosid"/>
    <property type="match status" value="1"/>
</dbReference>
<evidence type="ECO:0000256" key="3">
    <source>
        <dbReference type="ARBA" id="ARBA00022801"/>
    </source>
</evidence>
<reference evidence="7" key="2">
    <citation type="journal article" date="2021" name="Sci. Rep.">
        <title>The distribution of antibiotic resistance genes in chicken gut microbiota commensals.</title>
        <authorList>
            <person name="Juricova H."/>
            <person name="Matiasovicova J."/>
            <person name="Kubasova T."/>
            <person name="Cejkova D."/>
            <person name="Rychlik I."/>
        </authorList>
    </citation>
    <scope>NUCLEOTIDE SEQUENCE</scope>
    <source>
        <strain evidence="7">An836</strain>
    </source>
</reference>
<dbReference type="PANTHER" id="PTHR33307">
    <property type="entry name" value="ALPHA-RHAMNOSIDASE (EUROFUNG)"/>
    <property type="match status" value="1"/>
</dbReference>
<evidence type="ECO:0000313" key="7">
    <source>
        <dbReference type="EMBL" id="MBM6699992.1"/>
    </source>
</evidence>
<feature type="domain" description="Alpha-L-rhamnosidase six-hairpin glycosidase" evidence="5">
    <location>
        <begin position="87"/>
        <end position="440"/>
    </location>
</feature>
<dbReference type="Gene3D" id="2.60.120.260">
    <property type="entry name" value="Galactose-binding domain-like"/>
    <property type="match status" value="1"/>
</dbReference>
<dbReference type="PANTHER" id="PTHR33307:SF6">
    <property type="entry name" value="ALPHA-RHAMNOSIDASE (EUROFUNG)-RELATED"/>
    <property type="match status" value="1"/>
</dbReference>
<reference evidence="7" key="1">
    <citation type="submission" date="2020-08" db="EMBL/GenBank/DDBJ databases">
        <authorList>
            <person name="Cejkova D."/>
            <person name="Kubasova T."/>
            <person name="Jahodarova E."/>
            <person name="Rychlik I."/>
        </authorList>
    </citation>
    <scope>NUCLEOTIDE SEQUENCE</scope>
    <source>
        <strain evidence="7">An836</strain>
    </source>
</reference>
<proteinExistence type="predicted"/>
<comment type="catalytic activity">
    <reaction evidence="1">
        <text>Hydrolysis of terminal non-reducing alpha-L-rhamnose residues in alpha-L-rhamnosides.</text>
        <dbReference type="EC" id="3.2.1.40"/>
    </reaction>
</comment>
<dbReference type="Proteomes" id="UP000718821">
    <property type="component" value="Unassembled WGS sequence"/>
</dbReference>
<dbReference type="GO" id="GO:0005975">
    <property type="term" value="P:carbohydrate metabolic process"/>
    <property type="evidence" value="ECO:0007669"/>
    <property type="project" value="InterPro"/>
</dbReference>
<accession>A0A939B8K4</accession>
<evidence type="ECO:0000256" key="2">
    <source>
        <dbReference type="ARBA" id="ARBA00012652"/>
    </source>
</evidence>
<dbReference type="Gene3D" id="1.50.10.10">
    <property type="match status" value="1"/>
</dbReference>
<keyword evidence="3 7" id="KW-0378">Hydrolase</keyword>
<dbReference type="Pfam" id="PF17390">
    <property type="entry name" value="Bac_rhamnosid_C"/>
    <property type="match status" value="1"/>
</dbReference>
<dbReference type="InterPro" id="IPR008902">
    <property type="entry name" value="Rhamnosid_concanavalin"/>
</dbReference>
<dbReference type="GO" id="GO:0030596">
    <property type="term" value="F:alpha-L-rhamnosidase activity"/>
    <property type="evidence" value="ECO:0007669"/>
    <property type="project" value="UniProtKB-EC"/>
</dbReference>
<evidence type="ECO:0000259" key="6">
    <source>
        <dbReference type="Pfam" id="PF17390"/>
    </source>
</evidence>
<dbReference type="InterPro" id="IPR016007">
    <property type="entry name" value="Alpha_rhamnosid"/>
</dbReference>
<dbReference type="AlphaFoldDB" id="A0A939B8K4"/>
<dbReference type="Gene3D" id="2.60.420.10">
    <property type="entry name" value="Maltose phosphorylase, domain 3"/>
    <property type="match status" value="1"/>
</dbReference>
<organism evidence="7 8">
    <name type="scientific">Bifidobacterium pullorum subsp. saeculare</name>
    <dbReference type="NCBI Taxonomy" id="78257"/>
    <lineage>
        <taxon>Bacteria</taxon>
        <taxon>Bacillati</taxon>
        <taxon>Actinomycetota</taxon>
        <taxon>Actinomycetes</taxon>
        <taxon>Bifidobacteriales</taxon>
        <taxon>Bifidobacteriaceae</taxon>
        <taxon>Bifidobacterium</taxon>
    </lineage>
</organism>
<dbReference type="InterPro" id="IPR035396">
    <property type="entry name" value="Bac_rhamnosid6H"/>
</dbReference>
<dbReference type="EMBL" id="JACLYU010000012">
    <property type="protein sequence ID" value="MBM6699992.1"/>
    <property type="molecule type" value="Genomic_DNA"/>
</dbReference>
<evidence type="ECO:0000259" key="5">
    <source>
        <dbReference type="Pfam" id="PF17389"/>
    </source>
</evidence>
<dbReference type="InterPro" id="IPR008928">
    <property type="entry name" value="6-hairpin_glycosidase_sf"/>
</dbReference>
<evidence type="ECO:0000256" key="1">
    <source>
        <dbReference type="ARBA" id="ARBA00001445"/>
    </source>
</evidence>
<evidence type="ECO:0000259" key="4">
    <source>
        <dbReference type="Pfam" id="PF05592"/>
    </source>
</evidence>
<sequence length="524" mass="58113">MACWMRGLKAADRVTIGHAEVLDDSHEDLGTRPLKRGRQVDEYLSDGTDAWWEPRFVMHGFRYAKITGIADLTADDIVCTVYHSVMRRTGWFETSNALVNRLHENTLWSMRSNFMSIPTDCPQRDERVGWTADIAVFSPTALYLYDVSTFLANWLEDVSFEQEKNGTVPFYIPYVKLGIWADPAAIGVWGDAAVLVPWAVYMATGDRGVLEANYQLATRWVDEVNGYLSPDGVWDRRPDYPIGQLGDWLDPMAPPDSPDQAMTAKELVVTAFHVHSLRLVAKMAGILGHADDETEYLHRAEHVAEGFRARFIGADGLMSSDTQCAYMLAIMFDLVDASTRDRFGERLVQLVRQADGKIGTGFAGTPYILPALTATGHYDEAYGLFMSTKCPSWLYAVTMGATTTWERWDSMLPDGRMNPGSMTSFNHYALGSVNDWAHAVIGGLAPLEPAWRTILVAPHPGGGLTHASSKHETPYGEASCAWTVEDGVMTVDITVPHGTTAVVRLLGDEERKLDGGEYRLSVTL</sequence>
<dbReference type="InterPro" id="IPR035398">
    <property type="entry name" value="Bac_rhamnosid_C"/>
</dbReference>
<dbReference type="SUPFAM" id="SSF48208">
    <property type="entry name" value="Six-hairpin glycosidases"/>
    <property type="match status" value="1"/>
</dbReference>
<evidence type="ECO:0000313" key="8">
    <source>
        <dbReference type="Proteomes" id="UP000718821"/>
    </source>
</evidence>
<dbReference type="InterPro" id="IPR012341">
    <property type="entry name" value="6hp_glycosidase-like_sf"/>
</dbReference>
<comment type="caution">
    <text evidence="7">The sequence shown here is derived from an EMBL/GenBank/DDBJ whole genome shotgun (WGS) entry which is preliminary data.</text>
</comment>
<feature type="domain" description="Alpha-L-rhamnosidase concanavalin-like" evidence="4">
    <location>
        <begin position="10"/>
        <end position="78"/>
    </location>
</feature>